<dbReference type="Gene3D" id="3.40.50.720">
    <property type="entry name" value="NAD(P)-binding Rossmann-like Domain"/>
    <property type="match status" value="1"/>
</dbReference>
<accession>A0A2T0Q7W5</accession>
<dbReference type="PIRSF" id="PIRSF000445">
    <property type="entry name" value="4pyrrol_synth_GluRdtase"/>
    <property type="match status" value="1"/>
</dbReference>
<evidence type="ECO:0000259" key="16">
    <source>
        <dbReference type="Pfam" id="PF01488"/>
    </source>
</evidence>
<dbReference type="InterPro" id="IPR036343">
    <property type="entry name" value="GluRdtase_N_sf"/>
</dbReference>
<keyword evidence="19" id="KW-1185">Reference proteome</keyword>
<sequence>MSVLVVGLSHRSAPVALLERAALTGEPLVKMLTDLHAASSVAEVMAVSTCNRVEVYAAVDRFHGGVAAVSELLSWHTGIPLDELTASLYVHYEDQAVQHLFSVVCGLDSMVVGEGQILGQVREAIKTAQAEGVMGRTLNELGQRALRVGKRAHTETHIDHAGADLVALGLTVAGRSLGPLPGLHTLVVGAGSMSALAASTLARRGVTRLTVANRTHSRAERLAECLGEGFEGMSAQAVPFAEAGAALADADLVISCTGAQGTVITADAVRSALAGRPERPLVLLDLALPHDVDPAAAQVPGAVLVNLAELQAATADRGADAAGRAADIQAVRAIVADEVAAFLTEQRTARVAPTIVALRGRAKLVVDAEIERLQGRLPGLDDRTRGEITRALRRVADKLLHQPTVRVKELAGGPGGDSYEAALRELFALDTAAPDAVSRARIDDLRAPEAARPPSPRTDASPAGGPPDPRP</sequence>
<dbReference type="OrthoDB" id="110209at2"/>
<evidence type="ECO:0000256" key="11">
    <source>
        <dbReference type="PIRSR" id="PIRSR000445-3"/>
    </source>
</evidence>
<dbReference type="RefSeq" id="WP_106244886.1">
    <property type="nucleotide sequence ID" value="NZ_PVZC01000003.1"/>
</dbReference>
<dbReference type="SUPFAM" id="SSF69075">
    <property type="entry name" value="Glutamyl tRNA-reductase dimerization domain"/>
    <property type="match status" value="1"/>
</dbReference>
<dbReference type="SUPFAM" id="SSF69742">
    <property type="entry name" value="Glutamyl tRNA-reductase catalytic, N-terminal domain"/>
    <property type="match status" value="1"/>
</dbReference>
<evidence type="ECO:0000256" key="14">
    <source>
        <dbReference type="SAM" id="MobiDB-lite"/>
    </source>
</evidence>
<evidence type="ECO:0000256" key="9">
    <source>
        <dbReference type="PIRSR" id="PIRSR000445-1"/>
    </source>
</evidence>
<dbReference type="Pfam" id="PF01488">
    <property type="entry name" value="Shikimate_DH"/>
    <property type="match status" value="1"/>
</dbReference>
<dbReference type="InterPro" id="IPR006151">
    <property type="entry name" value="Shikm_DH/Glu-tRNA_Rdtase"/>
</dbReference>
<proteinExistence type="inferred from homology"/>
<evidence type="ECO:0000256" key="3">
    <source>
        <dbReference type="ARBA" id="ARBA00012970"/>
    </source>
</evidence>
<feature type="domain" description="Tetrapyrrole biosynthesis glutamyl-tRNA reductase dimerisation" evidence="15">
    <location>
        <begin position="331"/>
        <end position="429"/>
    </location>
</feature>
<dbReference type="InterPro" id="IPR000343">
    <property type="entry name" value="4pyrrol_synth_GluRdtase"/>
</dbReference>
<reference evidence="18 19" key="1">
    <citation type="submission" date="2018-03" db="EMBL/GenBank/DDBJ databases">
        <title>Genomic Encyclopedia of Archaeal and Bacterial Type Strains, Phase II (KMG-II): from individual species to whole genera.</title>
        <authorList>
            <person name="Goeker M."/>
        </authorList>
    </citation>
    <scope>NUCLEOTIDE SEQUENCE [LARGE SCALE GENOMIC DNA]</scope>
    <source>
        <strain evidence="18 19">DSM 45601</strain>
    </source>
</reference>
<dbReference type="PANTHER" id="PTHR43013:SF1">
    <property type="entry name" value="GLUTAMYL-TRNA REDUCTASE"/>
    <property type="match status" value="1"/>
</dbReference>
<feature type="site" description="Important for activity" evidence="8 12">
    <location>
        <position position="99"/>
    </location>
</feature>
<dbReference type="GO" id="GO:0019353">
    <property type="term" value="P:protoporphyrinogen IX biosynthetic process from glutamate"/>
    <property type="evidence" value="ECO:0007669"/>
    <property type="project" value="TreeGrafter"/>
</dbReference>
<feature type="active site" description="Nucleophile" evidence="8 9">
    <location>
        <position position="50"/>
    </location>
</feature>
<comment type="pathway">
    <text evidence="1 8 13">Porphyrin-containing compound metabolism; protoporphyrin-IX biosynthesis; 5-aminolevulinate from L-glutamyl-tRNA(Glu): step 1/2.</text>
</comment>
<evidence type="ECO:0000313" key="18">
    <source>
        <dbReference type="EMBL" id="PRX99881.1"/>
    </source>
</evidence>
<dbReference type="GO" id="GO:0050661">
    <property type="term" value="F:NADP binding"/>
    <property type="evidence" value="ECO:0007669"/>
    <property type="project" value="InterPro"/>
</dbReference>
<dbReference type="InterPro" id="IPR018214">
    <property type="entry name" value="GluRdtase_CS"/>
</dbReference>
<dbReference type="HAMAP" id="MF_00087">
    <property type="entry name" value="Glu_tRNA_reductase"/>
    <property type="match status" value="1"/>
</dbReference>
<dbReference type="GO" id="GO:0008883">
    <property type="term" value="F:glutamyl-tRNA reductase activity"/>
    <property type="evidence" value="ECO:0007669"/>
    <property type="project" value="UniProtKB-UniRule"/>
</dbReference>
<dbReference type="EMBL" id="PVZC01000003">
    <property type="protein sequence ID" value="PRX99881.1"/>
    <property type="molecule type" value="Genomic_DNA"/>
</dbReference>
<keyword evidence="4 8" id="KW-0521">NADP</keyword>
<evidence type="ECO:0000256" key="7">
    <source>
        <dbReference type="ARBA" id="ARBA00047464"/>
    </source>
</evidence>
<dbReference type="Proteomes" id="UP000237846">
    <property type="component" value="Unassembled WGS sequence"/>
</dbReference>
<evidence type="ECO:0000256" key="8">
    <source>
        <dbReference type="HAMAP-Rule" id="MF_00087"/>
    </source>
</evidence>
<evidence type="ECO:0000256" key="12">
    <source>
        <dbReference type="PIRSR" id="PIRSR000445-4"/>
    </source>
</evidence>
<feature type="binding site" evidence="8 10">
    <location>
        <begin position="49"/>
        <end position="52"/>
    </location>
    <ligand>
        <name>substrate</name>
    </ligand>
</feature>
<feature type="binding site" evidence="8 10">
    <location>
        <position position="109"/>
    </location>
    <ligand>
        <name>substrate</name>
    </ligand>
</feature>
<evidence type="ECO:0000256" key="6">
    <source>
        <dbReference type="ARBA" id="ARBA00023244"/>
    </source>
</evidence>
<dbReference type="NCBIfam" id="NF000744">
    <property type="entry name" value="PRK00045.1-3"/>
    <property type="match status" value="1"/>
</dbReference>
<protein>
    <recommendedName>
        <fullName evidence="3 8">Glutamyl-tRNA reductase</fullName>
        <shortName evidence="8">GluTR</shortName>
        <ecNumber evidence="3 8">1.2.1.70</ecNumber>
    </recommendedName>
</protein>
<name>A0A2T0Q7W5_9ACTN</name>
<keyword evidence="6 8" id="KW-0627">Porphyrin biosynthesis</keyword>
<comment type="domain">
    <text evidence="8">Possesses an unusual extended V-shaped dimeric structure with each monomer consisting of three distinct domains arranged along a curved 'spinal' alpha-helix. The N-terminal catalytic domain specifically recognizes the glutamate moiety of the substrate. The second domain is the NADPH-binding domain, and the third C-terminal domain is responsible for dimerization.</text>
</comment>
<dbReference type="PANTHER" id="PTHR43013">
    <property type="entry name" value="GLUTAMYL-TRNA REDUCTASE"/>
    <property type="match status" value="1"/>
</dbReference>
<evidence type="ECO:0000256" key="5">
    <source>
        <dbReference type="ARBA" id="ARBA00023002"/>
    </source>
</evidence>
<feature type="domain" description="Quinate/shikimate 5-dehydrogenase/glutamyl-tRNA reductase" evidence="16">
    <location>
        <begin position="174"/>
        <end position="312"/>
    </location>
</feature>
<dbReference type="Pfam" id="PF00745">
    <property type="entry name" value="GlutR_dimer"/>
    <property type="match status" value="1"/>
</dbReference>
<comment type="caution">
    <text evidence="18">The sequence shown here is derived from an EMBL/GenBank/DDBJ whole genome shotgun (WGS) entry which is preliminary data.</text>
</comment>
<evidence type="ECO:0000256" key="1">
    <source>
        <dbReference type="ARBA" id="ARBA00005059"/>
    </source>
</evidence>
<dbReference type="PROSITE" id="PS00747">
    <property type="entry name" value="GLUTR"/>
    <property type="match status" value="1"/>
</dbReference>
<feature type="compositionally biased region" description="Basic and acidic residues" evidence="14">
    <location>
        <begin position="438"/>
        <end position="449"/>
    </location>
</feature>
<dbReference type="CDD" id="cd05213">
    <property type="entry name" value="NAD_bind_Glutamyl_tRNA_reduct"/>
    <property type="match status" value="1"/>
</dbReference>
<evidence type="ECO:0000256" key="10">
    <source>
        <dbReference type="PIRSR" id="PIRSR000445-2"/>
    </source>
</evidence>
<feature type="binding site" evidence="8 10">
    <location>
        <begin position="114"/>
        <end position="116"/>
    </location>
    <ligand>
        <name>substrate</name>
    </ligand>
</feature>
<dbReference type="SUPFAM" id="SSF51735">
    <property type="entry name" value="NAD(P)-binding Rossmann-fold domains"/>
    <property type="match status" value="1"/>
</dbReference>
<dbReference type="InterPro" id="IPR015896">
    <property type="entry name" value="4pyrrol_synth_GluRdtase_dimer"/>
</dbReference>
<evidence type="ECO:0000256" key="2">
    <source>
        <dbReference type="ARBA" id="ARBA00005916"/>
    </source>
</evidence>
<feature type="region of interest" description="Disordered" evidence="14">
    <location>
        <begin position="438"/>
        <end position="471"/>
    </location>
</feature>
<dbReference type="InterPro" id="IPR036453">
    <property type="entry name" value="GluRdtase_dimer_dom_sf"/>
</dbReference>
<dbReference type="EC" id="1.2.1.70" evidence="3 8"/>
<dbReference type="InterPro" id="IPR036291">
    <property type="entry name" value="NAD(P)-bd_dom_sf"/>
</dbReference>
<evidence type="ECO:0000256" key="4">
    <source>
        <dbReference type="ARBA" id="ARBA00022857"/>
    </source>
</evidence>
<feature type="domain" description="Glutamyl-tRNA reductase N-terminal" evidence="17">
    <location>
        <begin position="6"/>
        <end position="156"/>
    </location>
</feature>
<comment type="catalytic activity">
    <reaction evidence="7 8 13">
        <text>(S)-4-amino-5-oxopentanoate + tRNA(Glu) + NADP(+) = L-glutamyl-tRNA(Glu) + NADPH + H(+)</text>
        <dbReference type="Rhea" id="RHEA:12344"/>
        <dbReference type="Rhea" id="RHEA-COMP:9663"/>
        <dbReference type="Rhea" id="RHEA-COMP:9680"/>
        <dbReference type="ChEBI" id="CHEBI:15378"/>
        <dbReference type="ChEBI" id="CHEBI:57501"/>
        <dbReference type="ChEBI" id="CHEBI:57783"/>
        <dbReference type="ChEBI" id="CHEBI:58349"/>
        <dbReference type="ChEBI" id="CHEBI:78442"/>
        <dbReference type="ChEBI" id="CHEBI:78520"/>
        <dbReference type="EC" id="1.2.1.70"/>
    </reaction>
</comment>
<comment type="similarity">
    <text evidence="2 8 13">Belongs to the glutamyl-tRNA reductase family.</text>
</comment>
<dbReference type="FunFam" id="3.30.460.30:FF:000001">
    <property type="entry name" value="Glutamyl-tRNA reductase"/>
    <property type="match status" value="1"/>
</dbReference>
<feature type="binding site" evidence="8 11">
    <location>
        <begin position="189"/>
        <end position="194"/>
    </location>
    <ligand>
        <name>NADP(+)</name>
        <dbReference type="ChEBI" id="CHEBI:58349"/>
    </ligand>
</feature>
<dbReference type="NCBIfam" id="TIGR01035">
    <property type="entry name" value="hemA"/>
    <property type="match status" value="1"/>
</dbReference>
<evidence type="ECO:0000259" key="17">
    <source>
        <dbReference type="Pfam" id="PF05201"/>
    </source>
</evidence>
<dbReference type="UniPathway" id="UPA00251">
    <property type="reaction ID" value="UER00316"/>
</dbReference>
<feature type="binding site" evidence="8 10">
    <location>
        <position position="120"/>
    </location>
    <ligand>
        <name>substrate</name>
    </ligand>
</feature>
<dbReference type="AlphaFoldDB" id="A0A2T0Q7W5"/>
<evidence type="ECO:0000313" key="19">
    <source>
        <dbReference type="Proteomes" id="UP000237846"/>
    </source>
</evidence>
<comment type="subunit">
    <text evidence="8">Homodimer.</text>
</comment>
<dbReference type="Gene3D" id="3.30.460.30">
    <property type="entry name" value="Glutamyl-tRNA reductase, N-terminal domain"/>
    <property type="match status" value="1"/>
</dbReference>
<organism evidence="18 19">
    <name type="scientific">Allonocardiopsis opalescens</name>
    <dbReference type="NCBI Taxonomy" id="1144618"/>
    <lineage>
        <taxon>Bacteria</taxon>
        <taxon>Bacillati</taxon>
        <taxon>Actinomycetota</taxon>
        <taxon>Actinomycetes</taxon>
        <taxon>Streptosporangiales</taxon>
        <taxon>Allonocardiopsis</taxon>
    </lineage>
</organism>
<comment type="miscellaneous">
    <text evidence="8">During catalysis, the active site Cys acts as a nucleophile attacking the alpha-carbonyl group of tRNA-bound glutamate with the formation of a thioester intermediate between enzyme and glutamate, and the concomitant release of tRNA(Glu). The thioester intermediate is finally reduced by direct hydride transfer from NADPH, to form the product GSA.</text>
</comment>
<gene>
    <name evidence="8" type="primary">hemA</name>
    <name evidence="18" type="ORF">CLV72_103488</name>
</gene>
<comment type="function">
    <text evidence="8">Catalyzes the NADPH-dependent reduction of glutamyl-tRNA(Glu) to glutamate 1-semialdehyde (GSA).</text>
</comment>
<dbReference type="Pfam" id="PF05201">
    <property type="entry name" value="GlutR_N"/>
    <property type="match status" value="1"/>
</dbReference>
<dbReference type="InterPro" id="IPR015895">
    <property type="entry name" value="4pyrrol_synth_GluRdtase_N"/>
</dbReference>
<evidence type="ECO:0000259" key="15">
    <source>
        <dbReference type="Pfam" id="PF00745"/>
    </source>
</evidence>
<evidence type="ECO:0000256" key="13">
    <source>
        <dbReference type="RuleBase" id="RU000584"/>
    </source>
</evidence>
<keyword evidence="5 8" id="KW-0560">Oxidoreductase</keyword>